<evidence type="ECO:0000259" key="1">
    <source>
        <dbReference type="PROSITE" id="PS51186"/>
    </source>
</evidence>
<protein>
    <submittedName>
        <fullName evidence="2">GNAT family N-acetyltransferase</fullName>
    </submittedName>
</protein>
<dbReference type="InterPro" id="IPR000182">
    <property type="entry name" value="GNAT_dom"/>
</dbReference>
<dbReference type="GO" id="GO:0016747">
    <property type="term" value="F:acyltransferase activity, transferring groups other than amino-acyl groups"/>
    <property type="evidence" value="ECO:0007669"/>
    <property type="project" value="InterPro"/>
</dbReference>
<keyword evidence="3" id="KW-1185">Reference proteome</keyword>
<gene>
    <name evidence="2" type="ORF">CXZ10_18110</name>
</gene>
<dbReference type="SUPFAM" id="SSF55729">
    <property type="entry name" value="Acyl-CoA N-acyltransferases (Nat)"/>
    <property type="match status" value="1"/>
</dbReference>
<dbReference type="EMBL" id="PJNW01000016">
    <property type="protein sequence ID" value="PKR87643.1"/>
    <property type="molecule type" value="Genomic_DNA"/>
</dbReference>
<dbReference type="CDD" id="cd04301">
    <property type="entry name" value="NAT_SF"/>
    <property type="match status" value="1"/>
</dbReference>
<organism evidence="2 3">
    <name type="scientific">Pleomorphomonas diazotrophica</name>
    <dbReference type="NCBI Taxonomy" id="1166257"/>
    <lineage>
        <taxon>Bacteria</taxon>
        <taxon>Pseudomonadati</taxon>
        <taxon>Pseudomonadota</taxon>
        <taxon>Alphaproteobacteria</taxon>
        <taxon>Hyphomicrobiales</taxon>
        <taxon>Pleomorphomonadaceae</taxon>
        <taxon>Pleomorphomonas</taxon>
    </lineage>
</organism>
<proteinExistence type="predicted"/>
<dbReference type="Proteomes" id="UP000233491">
    <property type="component" value="Unassembled WGS sequence"/>
</dbReference>
<dbReference type="Gene3D" id="3.40.630.30">
    <property type="match status" value="1"/>
</dbReference>
<evidence type="ECO:0000313" key="3">
    <source>
        <dbReference type="Proteomes" id="UP000233491"/>
    </source>
</evidence>
<dbReference type="InterPro" id="IPR016181">
    <property type="entry name" value="Acyl_CoA_acyltransferase"/>
</dbReference>
<accession>A0A1I4TSN1</accession>
<evidence type="ECO:0000313" key="2">
    <source>
        <dbReference type="EMBL" id="PKR87643.1"/>
    </source>
</evidence>
<dbReference type="OrthoDB" id="275336at2"/>
<name>A0A1I4TSN1_9HYPH</name>
<reference evidence="2 3" key="1">
    <citation type="submission" date="2017-12" db="EMBL/GenBank/DDBJ databases">
        <title>Anaerobic carbon monoxide metabolism by Pleomorphomonas carboxyditropha sp. nov., a new mesophilic hydrogenogenic carboxidotroph.</title>
        <authorList>
            <person name="Esquivel-Elizondo S."/>
            <person name="Krajmalnik-Brown R."/>
        </authorList>
    </citation>
    <scope>NUCLEOTIDE SEQUENCE [LARGE SCALE GENOMIC DNA]</scope>
    <source>
        <strain evidence="2 3">R5-392</strain>
    </source>
</reference>
<keyword evidence="2" id="KW-0808">Transferase</keyword>
<comment type="caution">
    <text evidence="2">The sequence shown here is derived from an EMBL/GenBank/DDBJ whole genome shotgun (WGS) entry which is preliminary data.</text>
</comment>
<sequence length="211" mass="23921">MTETPFLPDGYHALAPGKLANLVTFLEMTERPDRPRRPAPAGYSLEPVSHWDTDVFLALYREIGWEWLWSSRLLMPRERLEAKLDAPHMRSWCPVKNGRRMGLVEMNLSKPGETEISFFGLVPDAVGGGIGGWMMREAIELAFARPGVTRLWLHTCHFDSPQALPFYMRMGFVPYARAVEVHDDPRLIGRLDESAGPHIPMIRNGRSPDLG</sequence>
<feature type="domain" description="N-acetyltransferase" evidence="1">
    <location>
        <begin position="43"/>
        <end position="206"/>
    </location>
</feature>
<dbReference type="Pfam" id="PF00583">
    <property type="entry name" value="Acetyltransf_1"/>
    <property type="match status" value="1"/>
</dbReference>
<dbReference type="PROSITE" id="PS51186">
    <property type="entry name" value="GNAT"/>
    <property type="match status" value="1"/>
</dbReference>
<dbReference type="RefSeq" id="WP_101290770.1">
    <property type="nucleotide sequence ID" value="NZ_FOUQ01000006.1"/>
</dbReference>
<dbReference type="AlphaFoldDB" id="A0A1I4TSN1"/>